<proteinExistence type="predicted"/>
<keyword evidence="2" id="KW-1185">Reference proteome</keyword>
<dbReference type="OrthoDB" id="1735at2759"/>
<evidence type="ECO:0000313" key="1">
    <source>
        <dbReference type="EMBL" id="CAG7732004.1"/>
    </source>
</evidence>
<reference evidence="1" key="1">
    <citation type="submission" date="2021-06" db="EMBL/GenBank/DDBJ databases">
        <authorList>
            <person name="Hodson N. C."/>
            <person name="Mongue J. A."/>
            <person name="Jaron S. K."/>
        </authorList>
    </citation>
    <scope>NUCLEOTIDE SEQUENCE</scope>
</reference>
<comment type="caution">
    <text evidence="1">The sequence shown here is derived from an EMBL/GenBank/DDBJ whole genome shotgun (WGS) entry which is preliminary data.</text>
</comment>
<name>A0A8J2P5Q1_9HEXA</name>
<evidence type="ECO:0000313" key="2">
    <source>
        <dbReference type="Proteomes" id="UP000708208"/>
    </source>
</evidence>
<accession>A0A8J2P5Q1</accession>
<dbReference type="EMBL" id="CAJVCH010223115">
    <property type="protein sequence ID" value="CAG7732004.1"/>
    <property type="molecule type" value="Genomic_DNA"/>
</dbReference>
<gene>
    <name evidence="1" type="ORF">AFUS01_LOCUS20549</name>
</gene>
<organism evidence="1 2">
    <name type="scientific">Allacma fusca</name>
    <dbReference type="NCBI Taxonomy" id="39272"/>
    <lineage>
        <taxon>Eukaryota</taxon>
        <taxon>Metazoa</taxon>
        <taxon>Ecdysozoa</taxon>
        <taxon>Arthropoda</taxon>
        <taxon>Hexapoda</taxon>
        <taxon>Collembola</taxon>
        <taxon>Symphypleona</taxon>
        <taxon>Sminthuridae</taxon>
        <taxon>Allacma</taxon>
    </lineage>
</organism>
<dbReference type="AlphaFoldDB" id="A0A8J2P5Q1"/>
<dbReference type="Proteomes" id="UP000708208">
    <property type="component" value="Unassembled WGS sequence"/>
</dbReference>
<protein>
    <submittedName>
        <fullName evidence="1">Uncharacterized protein</fullName>
    </submittedName>
</protein>
<sequence length="103" mass="11535">MEYGVLQEEEIAGILISLCLADIDHHLNIIIAQVGTDKDVPCDVFDGKVVYGEKKAQLAVSPSWPNFIFIEGAHRTGVRSSENLLKSILRQASSLNFWFKLYL</sequence>